<organism evidence="5 6">
    <name type="scientific">Nonomuraea maheshkhaliensis</name>
    <dbReference type="NCBI Taxonomy" id="419590"/>
    <lineage>
        <taxon>Bacteria</taxon>
        <taxon>Bacillati</taxon>
        <taxon>Actinomycetota</taxon>
        <taxon>Actinomycetes</taxon>
        <taxon>Streptosporangiales</taxon>
        <taxon>Streptosporangiaceae</taxon>
        <taxon>Nonomuraea</taxon>
    </lineage>
</organism>
<feature type="domain" description="ABC transporter" evidence="4">
    <location>
        <begin position="25"/>
        <end position="240"/>
    </location>
</feature>
<protein>
    <submittedName>
        <fullName evidence="5">ATP-binding cassette domain-containing protein</fullName>
    </submittedName>
</protein>
<comment type="caution">
    <text evidence="5">The sequence shown here is derived from an EMBL/GenBank/DDBJ whole genome shotgun (WGS) entry which is preliminary data.</text>
</comment>
<evidence type="ECO:0000313" key="5">
    <source>
        <dbReference type="EMBL" id="GAA1697453.1"/>
    </source>
</evidence>
<keyword evidence="3 5" id="KW-0067">ATP-binding</keyword>
<dbReference type="SUPFAM" id="SSF52540">
    <property type="entry name" value="P-loop containing nucleoside triphosphate hydrolases"/>
    <property type="match status" value="1"/>
</dbReference>
<dbReference type="Gene3D" id="3.40.50.300">
    <property type="entry name" value="P-loop containing nucleotide triphosphate hydrolases"/>
    <property type="match status" value="1"/>
</dbReference>
<dbReference type="Proteomes" id="UP001500064">
    <property type="component" value="Unassembled WGS sequence"/>
</dbReference>
<keyword evidence="6" id="KW-1185">Reference proteome</keyword>
<dbReference type="InterPro" id="IPR027417">
    <property type="entry name" value="P-loop_NTPase"/>
</dbReference>
<evidence type="ECO:0000313" key="6">
    <source>
        <dbReference type="Proteomes" id="UP001500064"/>
    </source>
</evidence>
<evidence type="ECO:0000259" key="4">
    <source>
        <dbReference type="PROSITE" id="PS50893"/>
    </source>
</evidence>
<sequence>MLGCRLYCRTFIPALRPDLYRYRIMRLSRVSFRYRRREPFVIEDVDADLSPGEVIELTGANGAGKSTLLRLLAGLAKPTKGTVSGRPAVVGFAPDRFPTDQPFTVTQYLRHMSRVRGRARWEPWAERLNMGMLLDTRLPDLSKGSAHKVGLVQALMAEPGLLILDEPFAGLDAGTRSALPSIATEVAAGGGIVIASDHQGGLRGLPGLRHWSVLDGQVKESVEAPPEPVERVQTTVAVTVPLDELPRFLAGLREQGYPAREIEEIR</sequence>
<dbReference type="Pfam" id="PF00005">
    <property type="entry name" value="ABC_tran"/>
    <property type="match status" value="1"/>
</dbReference>
<evidence type="ECO:0000256" key="1">
    <source>
        <dbReference type="ARBA" id="ARBA00022448"/>
    </source>
</evidence>
<keyword evidence="2" id="KW-0547">Nucleotide-binding</keyword>
<dbReference type="PANTHER" id="PTHR42939">
    <property type="entry name" value="ABC TRANSPORTER ATP-BINDING PROTEIN ALBC-RELATED"/>
    <property type="match status" value="1"/>
</dbReference>
<reference evidence="6" key="1">
    <citation type="journal article" date="2019" name="Int. J. Syst. Evol. Microbiol.">
        <title>The Global Catalogue of Microorganisms (GCM) 10K type strain sequencing project: providing services to taxonomists for standard genome sequencing and annotation.</title>
        <authorList>
            <consortium name="The Broad Institute Genomics Platform"/>
            <consortium name="The Broad Institute Genome Sequencing Center for Infectious Disease"/>
            <person name="Wu L."/>
            <person name="Ma J."/>
        </authorList>
    </citation>
    <scope>NUCLEOTIDE SEQUENCE [LARGE SCALE GENOMIC DNA]</scope>
    <source>
        <strain evidence="6">JCM 13929</strain>
    </source>
</reference>
<gene>
    <name evidence="5" type="ORF">GCM10009733_110610</name>
</gene>
<dbReference type="GO" id="GO:0005524">
    <property type="term" value="F:ATP binding"/>
    <property type="evidence" value="ECO:0007669"/>
    <property type="project" value="UniProtKB-KW"/>
</dbReference>
<accession>A0ABP4U1V3</accession>
<dbReference type="InterPro" id="IPR003439">
    <property type="entry name" value="ABC_transporter-like_ATP-bd"/>
</dbReference>
<dbReference type="InterPro" id="IPR003593">
    <property type="entry name" value="AAA+_ATPase"/>
</dbReference>
<dbReference type="InterPro" id="IPR051782">
    <property type="entry name" value="ABC_Transporter_VariousFunc"/>
</dbReference>
<dbReference type="PANTHER" id="PTHR42939:SF1">
    <property type="entry name" value="ABC TRANSPORTER ATP-BINDING PROTEIN ALBC-RELATED"/>
    <property type="match status" value="1"/>
</dbReference>
<dbReference type="SMART" id="SM00382">
    <property type="entry name" value="AAA"/>
    <property type="match status" value="1"/>
</dbReference>
<evidence type="ECO:0000256" key="2">
    <source>
        <dbReference type="ARBA" id="ARBA00022741"/>
    </source>
</evidence>
<name>A0ABP4U1V3_9ACTN</name>
<dbReference type="EMBL" id="BAAAMU010000237">
    <property type="protein sequence ID" value="GAA1697453.1"/>
    <property type="molecule type" value="Genomic_DNA"/>
</dbReference>
<proteinExistence type="predicted"/>
<evidence type="ECO:0000256" key="3">
    <source>
        <dbReference type="ARBA" id="ARBA00022840"/>
    </source>
</evidence>
<keyword evidence="1" id="KW-0813">Transport</keyword>
<dbReference type="PROSITE" id="PS50893">
    <property type="entry name" value="ABC_TRANSPORTER_2"/>
    <property type="match status" value="1"/>
</dbReference>